<evidence type="ECO:0000256" key="2">
    <source>
        <dbReference type="ARBA" id="ARBA00022475"/>
    </source>
</evidence>
<keyword evidence="2" id="KW-1003">Cell membrane</keyword>
<name>A0A0F9U3F5_9ZZZZ</name>
<organism evidence="7">
    <name type="scientific">marine sediment metagenome</name>
    <dbReference type="NCBI Taxonomy" id="412755"/>
    <lineage>
        <taxon>unclassified sequences</taxon>
        <taxon>metagenomes</taxon>
        <taxon>ecological metagenomes</taxon>
    </lineage>
</organism>
<evidence type="ECO:0000256" key="1">
    <source>
        <dbReference type="ARBA" id="ARBA00004651"/>
    </source>
</evidence>
<dbReference type="Pfam" id="PF03631">
    <property type="entry name" value="Virul_fac_BrkB"/>
    <property type="match status" value="1"/>
</dbReference>
<dbReference type="PANTHER" id="PTHR30213">
    <property type="entry name" value="INNER MEMBRANE PROTEIN YHJD"/>
    <property type="match status" value="1"/>
</dbReference>
<reference evidence="7" key="1">
    <citation type="journal article" date="2015" name="Nature">
        <title>Complex archaea that bridge the gap between prokaryotes and eukaryotes.</title>
        <authorList>
            <person name="Spang A."/>
            <person name="Saw J.H."/>
            <person name="Jorgensen S.L."/>
            <person name="Zaremba-Niedzwiedzka K."/>
            <person name="Martijn J."/>
            <person name="Lind A.E."/>
            <person name="van Eijk R."/>
            <person name="Schleper C."/>
            <person name="Guy L."/>
            <person name="Ettema T.J."/>
        </authorList>
    </citation>
    <scope>NUCLEOTIDE SEQUENCE</scope>
</reference>
<gene>
    <name evidence="7" type="ORF">LCGC14_0655400</name>
</gene>
<keyword evidence="4 6" id="KW-1133">Transmembrane helix</keyword>
<dbReference type="NCBIfam" id="TIGR00765">
    <property type="entry name" value="yihY_not_rbn"/>
    <property type="match status" value="1"/>
</dbReference>
<dbReference type="EMBL" id="LAZR01001233">
    <property type="protein sequence ID" value="KKN48193.1"/>
    <property type="molecule type" value="Genomic_DNA"/>
</dbReference>
<evidence type="ECO:0000256" key="5">
    <source>
        <dbReference type="ARBA" id="ARBA00023136"/>
    </source>
</evidence>
<dbReference type="AlphaFoldDB" id="A0A0F9U3F5"/>
<feature type="transmembrane region" description="Helical" evidence="6">
    <location>
        <begin position="144"/>
        <end position="169"/>
    </location>
</feature>
<dbReference type="PANTHER" id="PTHR30213:SF0">
    <property type="entry name" value="UPF0761 MEMBRANE PROTEIN YIHY"/>
    <property type="match status" value="1"/>
</dbReference>
<comment type="subcellular location">
    <subcellularLocation>
        <location evidence="1">Cell membrane</location>
        <topology evidence="1">Multi-pass membrane protein</topology>
    </subcellularLocation>
</comment>
<sequence length="308" mass="33379">MKHKSLKLFKLYWVSLKAAIVDIQEKNVALIAAGVAFYGMLSLFPALAALVTILSLISDPVVVIAQLDEMRGLLPDDVYKIINEQVVTLVTTSTGKLGWTGAISVLAALWSARAGVGAMMIGLNGVYNERNRNAARHYFSAMMLTLSLIFVGIVALVSVVVAPIVLSFLPLGVFGYFMAEIIRWSIAITVLLAGVGVLYRFGPNRRAARVGWLTFGAMFAVLSWAVVSIGFSYYVANFGNYNQVYGSIGAVIAMLIWLWISSFLVLMGASWNAQVELRTVPDSTVGRDRPPGERGAYVADNLVSADTE</sequence>
<feature type="transmembrane region" description="Helical" evidence="6">
    <location>
        <begin position="248"/>
        <end position="269"/>
    </location>
</feature>
<dbReference type="InterPro" id="IPR017039">
    <property type="entry name" value="Virul_fac_BrkB"/>
</dbReference>
<feature type="transmembrane region" description="Helical" evidence="6">
    <location>
        <begin position="213"/>
        <end position="236"/>
    </location>
</feature>
<keyword evidence="3 6" id="KW-0812">Transmembrane</keyword>
<keyword evidence="5 6" id="KW-0472">Membrane</keyword>
<dbReference type="PIRSF" id="PIRSF035875">
    <property type="entry name" value="RNase_BN"/>
    <property type="match status" value="1"/>
</dbReference>
<comment type="caution">
    <text evidence="7">The sequence shown here is derived from an EMBL/GenBank/DDBJ whole genome shotgun (WGS) entry which is preliminary data.</text>
</comment>
<dbReference type="GO" id="GO:0005886">
    <property type="term" value="C:plasma membrane"/>
    <property type="evidence" value="ECO:0007669"/>
    <property type="project" value="UniProtKB-SubCell"/>
</dbReference>
<evidence type="ECO:0000256" key="4">
    <source>
        <dbReference type="ARBA" id="ARBA00022989"/>
    </source>
</evidence>
<accession>A0A0F9U3F5</accession>
<evidence type="ECO:0000256" key="6">
    <source>
        <dbReference type="SAM" id="Phobius"/>
    </source>
</evidence>
<evidence type="ECO:0000313" key="7">
    <source>
        <dbReference type="EMBL" id="KKN48193.1"/>
    </source>
</evidence>
<feature type="transmembrane region" description="Helical" evidence="6">
    <location>
        <begin position="99"/>
        <end position="123"/>
    </location>
</feature>
<evidence type="ECO:0000256" key="3">
    <source>
        <dbReference type="ARBA" id="ARBA00022692"/>
    </source>
</evidence>
<feature type="transmembrane region" description="Helical" evidence="6">
    <location>
        <begin position="28"/>
        <end position="57"/>
    </location>
</feature>
<proteinExistence type="predicted"/>
<protein>
    <submittedName>
        <fullName evidence="7">Uncharacterized protein</fullName>
    </submittedName>
</protein>
<feature type="transmembrane region" description="Helical" evidence="6">
    <location>
        <begin position="181"/>
        <end position="201"/>
    </location>
</feature>